<dbReference type="UniPathway" id="UPA00895"/>
<feature type="domain" description="Methylamine utilisation protein MauE" evidence="6">
    <location>
        <begin position="6"/>
        <end position="133"/>
    </location>
</feature>
<feature type="transmembrane region" description="Helical" evidence="5">
    <location>
        <begin position="122"/>
        <end position="146"/>
    </location>
</feature>
<name>A0A543I0H7_9MICO</name>
<sequence>MPTDALVIAPAILAVVLVVSAVGKLRSPAASAQAFTALKVPRPLASPLVVRALPWVEIVLGLVLIVVGGWLGVVVSLAVLALFGAYFALVVRARGFETDVDCACFGSLGPGRITRVTVWRNTWLLALAVVSVLVATTGEALLARIIDGTAPWPWLLAAAAAALTVLLVLGTESSPASDAPTAVVGDLAVEEGDYLRVRTPALPVMLGDGTTTHLRRLSEQRPQLLLYVSQSCGSCAEVIDAVPGWRGELPMLDVRLVLRQAPESTTLTSTAEPLTLHDTDGLLAETFEMRGTPSALLLGADGLLAGGPTVSTPAVMEFVGDIKAELASIEV</sequence>
<accession>A0A543I0H7</accession>
<comment type="subcellular location">
    <subcellularLocation>
        <location evidence="1">Membrane</location>
        <topology evidence="1">Multi-pass membrane protein</topology>
    </subcellularLocation>
</comment>
<evidence type="ECO:0000256" key="4">
    <source>
        <dbReference type="ARBA" id="ARBA00023136"/>
    </source>
</evidence>
<reference evidence="7 8" key="1">
    <citation type="submission" date="2019-06" db="EMBL/GenBank/DDBJ databases">
        <title>Genome sequencing of plant associated microbes to promote plant fitness in Sorghum bicolor and Oryza sativa.</title>
        <authorList>
            <person name="Coleman-Derr D."/>
        </authorList>
    </citation>
    <scope>NUCLEOTIDE SEQUENCE [LARGE SCALE GENOMIC DNA]</scope>
    <source>
        <strain evidence="7 8">KV-663</strain>
    </source>
</reference>
<evidence type="ECO:0000256" key="5">
    <source>
        <dbReference type="SAM" id="Phobius"/>
    </source>
</evidence>
<keyword evidence="8" id="KW-1185">Reference proteome</keyword>
<evidence type="ECO:0000256" key="1">
    <source>
        <dbReference type="ARBA" id="ARBA00004141"/>
    </source>
</evidence>
<gene>
    <name evidence="7" type="ORF">FBY41_0342</name>
</gene>
<dbReference type="Proteomes" id="UP000316747">
    <property type="component" value="Unassembled WGS sequence"/>
</dbReference>
<dbReference type="AlphaFoldDB" id="A0A543I0H7"/>
<feature type="transmembrane region" description="Helical" evidence="5">
    <location>
        <begin position="58"/>
        <end position="89"/>
    </location>
</feature>
<keyword evidence="2 5" id="KW-0812">Transmembrane</keyword>
<dbReference type="InterPro" id="IPR036249">
    <property type="entry name" value="Thioredoxin-like_sf"/>
</dbReference>
<feature type="transmembrane region" description="Helical" evidence="5">
    <location>
        <begin position="152"/>
        <end position="170"/>
    </location>
</feature>
<dbReference type="SUPFAM" id="SSF52833">
    <property type="entry name" value="Thioredoxin-like"/>
    <property type="match status" value="1"/>
</dbReference>
<organism evidence="7 8">
    <name type="scientific">Humibacillus xanthopallidus</name>
    <dbReference type="NCBI Taxonomy" id="412689"/>
    <lineage>
        <taxon>Bacteria</taxon>
        <taxon>Bacillati</taxon>
        <taxon>Actinomycetota</taxon>
        <taxon>Actinomycetes</taxon>
        <taxon>Micrococcales</taxon>
        <taxon>Intrasporangiaceae</taxon>
        <taxon>Humibacillus</taxon>
    </lineage>
</organism>
<evidence type="ECO:0000256" key="3">
    <source>
        <dbReference type="ARBA" id="ARBA00022989"/>
    </source>
</evidence>
<evidence type="ECO:0000256" key="2">
    <source>
        <dbReference type="ARBA" id="ARBA00022692"/>
    </source>
</evidence>
<comment type="caution">
    <text evidence="7">The sequence shown here is derived from an EMBL/GenBank/DDBJ whole genome shotgun (WGS) entry which is preliminary data.</text>
</comment>
<dbReference type="RefSeq" id="WP_185748841.1">
    <property type="nucleotide sequence ID" value="NZ_VFPM01000001.1"/>
</dbReference>
<dbReference type="InterPro" id="IPR009908">
    <property type="entry name" value="Methylamine_util_MauE"/>
</dbReference>
<protein>
    <submittedName>
        <fullName evidence="7">Methylamine utilization protein MauE</fullName>
    </submittedName>
</protein>
<dbReference type="EMBL" id="VFPM01000001">
    <property type="protein sequence ID" value="TQM63985.1"/>
    <property type="molecule type" value="Genomic_DNA"/>
</dbReference>
<evidence type="ECO:0000313" key="8">
    <source>
        <dbReference type="Proteomes" id="UP000316747"/>
    </source>
</evidence>
<keyword evidence="4 5" id="KW-0472">Membrane</keyword>
<dbReference type="GO" id="GO:0016020">
    <property type="term" value="C:membrane"/>
    <property type="evidence" value="ECO:0007669"/>
    <property type="project" value="UniProtKB-SubCell"/>
</dbReference>
<proteinExistence type="predicted"/>
<keyword evidence="3 5" id="KW-1133">Transmembrane helix</keyword>
<evidence type="ECO:0000259" key="6">
    <source>
        <dbReference type="Pfam" id="PF07291"/>
    </source>
</evidence>
<evidence type="ECO:0000313" key="7">
    <source>
        <dbReference type="EMBL" id="TQM63985.1"/>
    </source>
</evidence>
<dbReference type="Pfam" id="PF07291">
    <property type="entry name" value="MauE"/>
    <property type="match status" value="1"/>
</dbReference>
<dbReference type="GO" id="GO:0030416">
    <property type="term" value="P:methylamine metabolic process"/>
    <property type="evidence" value="ECO:0007669"/>
    <property type="project" value="InterPro"/>
</dbReference>